<dbReference type="SUPFAM" id="SSF48452">
    <property type="entry name" value="TPR-like"/>
    <property type="match status" value="1"/>
</dbReference>
<dbReference type="Pfam" id="PF14559">
    <property type="entry name" value="TPR_19"/>
    <property type="match status" value="1"/>
</dbReference>
<reference evidence="8 9" key="1">
    <citation type="submission" date="2022-01" db="EMBL/GenBank/DDBJ databases">
        <title>Desulfofustis limnae sp. nov., a novel mesophilic sulfate-reducing bacterium isolated from marsh soil.</title>
        <authorList>
            <person name="Watanabe M."/>
            <person name="Takahashi A."/>
            <person name="Kojima H."/>
            <person name="Fukui M."/>
        </authorList>
    </citation>
    <scope>NUCLEOTIDE SEQUENCE [LARGE SCALE GENOMIC DNA]</scope>
    <source>
        <strain evidence="8 9">PPLL</strain>
    </source>
</reference>
<evidence type="ECO:0000256" key="4">
    <source>
        <dbReference type="ARBA" id="ARBA00022801"/>
    </source>
</evidence>
<evidence type="ECO:0000256" key="3">
    <source>
        <dbReference type="ARBA" id="ARBA00022723"/>
    </source>
</evidence>
<evidence type="ECO:0000256" key="2">
    <source>
        <dbReference type="ARBA" id="ARBA00022670"/>
    </source>
</evidence>
<dbReference type="PANTHER" id="PTHR22726:SF1">
    <property type="entry name" value="METALLOENDOPEPTIDASE OMA1, MITOCHONDRIAL"/>
    <property type="match status" value="1"/>
</dbReference>
<dbReference type="Proteomes" id="UP000830055">
    <property type="component" value="Chromosome"/>
</dbReference>
<keyword evidence="4" id="KW-0378">Hydrolase</keyword>
<organism evidence="8 9">
    <name type="scientific">Desulfofustis limnaeus</name>
    <dbReference type="NCBI Taxonomy" id="2740163"/>
    <lineage>
        <taxon>Bacteria</taxon>
        <taxon>Pseudomonadati</taxon>
        <taxon>Thermodesulfobacteriota</taxon>
        <taxon>Desulfobulbia</taxon>
        <taxon>Desulfobulbales</taxon>
        <taxon>Desulfocapsaceae</taxon>
        <taxon>Desulfofustis</taxon>
    </lineage>
</organism>
<name>A0ABM7W8K8_9BACT</name>
<dbReference type="Pfam" id="PF01435">
    <property type="entry name" value="Peptidase_M48"/>
    <property type="match status" value="1"/>
</dbReference>
<evidence type="ECO:0000259" key="7">
    <source>
        <dbReference type="Pfam" id="PF01435"/>
    </source>
</evidence>
<evidence type="ECO:0000313" key="9">
    <source>
        <dbReference type="Proteomes" id="UP000830055"/>
    </source>
</evidence>
<protein>
    <recommendedName>
        <fullName evidence="7">Peptidase M48 domain-containing protein</fullName>
    </recommendedName>
</protein>
<proteinExistence type="predicted"/>
<dbReference type="Gene3D" id="3.30.2010.10">
    <property type="entry name" value="Metalloproteases ('zincins'), catalytic domain"/>
    <property type="match status" value="1"/>
</dbReference>
<gene>
    <name evidence="8" type="ORF">DPPLL_16290</name>
</gene>
<dbReference type="Gene3D" id="1.25.40.10">
    <property type="entry name" value="Tetratricopeptide repeat domain"/>
    <property type="match status" value="1"/>
</dbReference>
<feature type="domain" description="Peptidase M48" evidence="7">
    <location>
        <begin position="56"/>
        <end position="239"/>
    </location>
</feature>
<dbReference type="InterPro" id="IPR011990">
    <property type="entry name" value="TPR-like_helical_dom_sf"/>
</dbReference>
<evidence type="ECO:0000256" key="1">
    <source>
        <dbReference type="ARBA" id="ARBA00001947"/>
    </source>
</evidence>
<dbReference type="CDD" id="cd07333">
    <property type="entry name" value="M48C_bepA_like"/>
    <property type="match status" value="1"/>
</dbReference>
<dbReference type="EMBL" id="AP025516">
    <property type="protein sequence ID" value="BDD87264.1"/>
    <property type="molecule type" value="Genomic_DNA"/>
</dbReference>
<keyword evidence="5" id="KW-0862">Zinc</keyword>
<keyword evidence="9" id="KW-1185">Reference proteome</keyword>
<sequence length="470" mass="52907">MFRQMVCLVVIVAVCVAGSLRPSYAFTIGEEREIGEKLLYQVRQAFPIVGDPDLHQYLNGLGQEVLEVAGLQFFDYRFFIVESKQFNAFAAPSGLIFFYTELISSMNSEDELVSVIAHEIGHVVKRHLASRMKKGTIVNIATLGAALAAIALGGGGAASQALLAGSLAAGQSAQLYFSREDEKEADLLAYNWLKELNRNPEGQKAMLQTMRRITRYRMGQVPQYLLTHPDPEARLDYVESLMSAEGLGGDKTPAQKERDFSFLRFKYRIMTQIKDNRSVRAYLGNKLQDQGSSSFARNMARYGLAQLDFRENNYDQALDKLNHVISALPEKQILFIDKAVILASQGEFEQARIMLDEAYRRHPQDMYAAYQLAHVSERLGDLESAERLLRQVAFAMPEFSKVYFDLGRILSARGETAQSRFFLGKFNLYEGKLKLAEENFREARSAPGISASLRTECEELLALIERLQKG</sequence>
<dbReference type="InterPro" id="IPR051156">
    <property type="entry name" value="Mito/Outer_Membr_Metalloprot"/>
</dbReference>
<keyword evidence="2" id="KW-0645">Protease</keyword>
<evidence type="ECO:0000256" key="6">
    <source>
        <dbReference type="ARBA" id="ARBA00023049"/>
    </source>
</evidence>
<keyword evidence="3" id="KW-0479">Metal-binding</keyword>
<dbReference type="InterPro" id="IPR001915">
    <property type="entry name" value="Peptidase_M48"/>
</dbReference>
<evidence type="ECO:0000313" key="8">
    <source>
        <dbReference type="EMBL" id="BDD87264.1"/>
    </source>
</evidence>
<keyword evidence="6" id="KW-0482">Metalloprotease</keyword>
<evidence type="ECO:0000256" key="5">
    <source>
        <dbReference type="ARBA" id="ARBA00022833"/>
    </source>
</evidence>
<accession>A0ABM7W8K8</accession>
<comment type="cofactor">
    <cofactor evidence="1">
        <name>Zn(2+)</name>
        <dbReference type="ChEBI" id="CHEBI:29105"/>
    </cofactor>
</comment>
<dbReference type="PANTHER" id="PTHR22726">
    <property type="entry name" value="METALLOENDOPEPTIDASE OMA1"/>
    <property type="match status" value="1"/>
</dbReference>